<evidence type="ECO:0000256" key="1">
    <source>
        <dbReference type="ARBA" id="ARBA00022729"/>
    </source>
</evidence>
<keyword evidence="1" id="KW-0732">Signal</keyword>
<dbReference type="OrthoDB" id="2837573at2"/>
<keyword evidence="4" id="KW-1185">Reference proteome</keyword>
<dbReference type="EMBL" id="SJTH01000001">
    <property type="protein sequence ID" value="TCJ06255.1"/>
    <property type="molecule type" value="Genomic_DNA"/>
</dbReference>
<reference evidence="3 4" key="1">
    <citation type="submission" date="2019-03" db="EMBL/GenBank/DDBJ databases">
        <authorList>
            <person name="Jensen L."/>
            <person name="Storgaard J."/>
            <person name="Sulaj E."/>
            <person name="Schramm A."/>
            <person name="Marshall I.P.G."/>
        </authorList>
    </citation>
    <scope>NUCLEOTIDE SEQUENCE [LARGE SCALE GENOMIC DNA]</scope>
    <source>
        <strain evidence="3 4">2017H2G3</strain>
    </source>
</reference>
<sequence length="332" mass="37440">MKVVFIMKKLKGIGVAFILLLSILIPALNQSVSAAAAPRIDHTSPAANEQNVPIDTDIRIYFNSDIRSFSSQYIKLFEKSSGTYYDFPIKTIKKDGDALHILPEKSLVFNKEYMVQFNGPAVELQNGTYNQHLSYTFQTNYIDFYELMVVNEGRLMNMLDTYAPRQIKAFAPKRYINEISVIHKKTGSLKTDQASFNGITNIDINTKSEDVANVHVSIMKNDNILQKGYASKVTGTNASKNQFTFDIGFSNIPDFYDVRVTVINSAQQTIDSKIIKFAAEDGKAITSFKESYKYKTAGNGYTFHELLSKESLFADLLSESLMQDIKVQVEDR</sequence>
<gene>
    <name evidence="3" type="ORF">E0Y62_00150</name>
</gene>
<dbReference type="AlphaFoldDB" id="A0A4R1B1F2"/>
<dbReference type="InterPro" id="IPR032812">
    <property type="entry name" value="SbsA_Ig"/>
</dbReference>
<protein>
    <recommendedName>
        <fullName evidence="2">SbsA Ig-like domain-containing protein</fullName>
    </recommendedName>
</protein>
<evidence type="ECO:0000259" key="2">
    <source>
        <dbReference type="Pfam" id="PF13205"/>
    </source>
</evidence>
<comment type="caution">
    <text evidence="3">The sequence shown here is derived from an EMBL/GenBank/DDBJ whole genome shotgun (WGS) entry which is preliminary data.</text>
</comment>
<evidence type="ECO:0000313" key="4">
    <source>
        <dbReference type="Proteomes" id="UP000293846"/>
    </source>
</evidence>
<organism evidence="3 4">
    <name type="scientific">Cytobacillus praedii</name>
    <dbReference type="NCBI Taxonomy" id="1742358"/>
    <lineage>
        <taxon>Bacteria</taxon>
        <taxon>Bacillati</taxon>
        <taxon>Bacillota</taxon>
        <taxon>Bacilli</taxon>
        <taxon>Bacillales</taxon>
        <taxon>Bacillaceae</taxon>
        <taxon>Cytobacillus</taxon>
    </lineage>
</organism>
<dbReference type="Pfam" id="PF13205">
    <property type="entry name" value="Big_5"/>
    <property type="match status" value="1"/>
</dbReference>
<accession>A0A4R1B1F2</accession>
<evidence type="ECO:0000313" key="3">
    <source>
        <dbReference type="EMBL" id="TCJ06255.1"/>
    </source>
</evidence>
<name>A0A4R1B1F2_9BACI</name>
<proteinExistence type="predicted"/>
<dbReference type="Proteomes" id="UP000293846">
    <property type="component" value="Unassembled WGS sequence"/>
</dbReference>
<feature type="domain" description="SbsA Ig-like" evidence="2">
    <location>
        <begin position="36"/>
        <end position="139"/>
    </location>
</feature>
<dbReference type="STRING" id="1742358.GCA_001439605_02092"/>